<keyword evidence="2" id="KW-0804">Transcription</keyword>
<feature type="transmembrane region" description="Helical" evidence="1">
    <location>
        <begin position="12"/>
        <end position="34"/>
    </location>
</feature>
<gene>
    <name evidence="2" type="ORF">H9901_05225</name>
</gene>
<name>A0A948TKS2_9LACO</name>
<organism evidence="2 3">
    <name type="scientific">Candidatus Paralactobacillus gallistercoris</name>
    <dbReference type="NCBI Taxonomy" id="2838724"/>
    <lineage>
        <taxon>Bacteria</taxon>
        <taxon>Bacillati</taxon>
        <taxon>Bacillota</taxon>
        <taxon>Bacilli</taxon>
        <taxon>Lactobacillales</taxon>
        <taxon>Lactobacillaceae</taxon>
        <taxon>Lactobacillus</taxon>
    </lineage>
</organism>
<sequence>MNSSDNYVHNILKKIGIVILCVLIALIIGAMIGFGIGGGNPFAVFLPSTWAHIAAFLK</sequence>
<dbReference type="InterPro" id="IPR024596">
    <property type="entry name" value="RNApol_su_b/EpuA"/>
</dbReference>
<protein>
    <submittedName>
        <fullName evidence="2">DNA-directed RNA polymerase subunit beta</fullName>
    </submittedName>
</protein>
<evidence type="ECO:0000313" key="2">
    <source>
        <dbReference type="EMBL" id="MBU3852082.1"/>
    </source>
</evidence>
<dbReference type="AlphaFoldDB" id="A0A948TKS2"/>
<dbReference type="Proteomes" id="UP000777303">
    <property type="component" value="Unassembled WGS sequence"/>
</dbReference>
<reference evidence="2" key="1">
    <citation type="journal article" date="2021" name="PeerJ">
        <title>Extensive microbial diversity within the chicken gut microbiome revealed by metagenomics and culture.</title>
        <authorList>
            <person name="Gilroy R."/>
            <person name="Ravi A."/>
            <person name="Getino M."/>
            <person name="Pursley I."/>
            <person name="Horton D.L."/>
            <person name="Alikhan N.F."/>
            <person name="Baker D."/>
            <person name="Gharbi K."/>
            <person name="Hall N."/>
            <person name="Watson M."/>
            <person name="Adriaenssens E.M."/>
            <person name="Foster-Nyarko E."/>
            <person name="Jarju S."/>
            <person name="Secka A."/>
            <person name="Antonio M."/>
            <person name="Oren A."/>
            <person name="Chaudhuri R.R."/>
            <person name="La Ragione R."/>
            <person name="Hildebrand F."/>
            <person name="Pallen M.J."/>
        </authorList>
    </citation>
    <scope>NUCLEOTIDE SEQUENCE</scope>
    <source>
        <strain evidence="2">F6-6636</strain>
    </source>
</reference>
<evidence type="ECO:0000256" key="1">
    <source>
        <dbReference type="SAM" id="Phobius"/>
    </source>
</evidence>
<keyword evidence="1" id="KW-0472">Membrane</keyword>
<evidence type="ECO:0000313" key="3">
    <source>
        <dbReference type="Proteomes" id="UP000777303"/>
    </source>
</evidence>
<comment type="caution">
    <text evidence="2">The sequence shown here is derived from an EMBL/GenBank/DDBJ whole genome shotgun (WGS) entry which is preliminary data.</text>
</comment>
<dbReference type="GO" id="GO:0000428">
    <property type="term" value="C:DNA-directed RNA polymerase complex"/>
    <property type="evidence" value="ECO:0007669"/>
    <property type="project" value="UniProtKB-KW"/>
</dbReference>
<dbReference type="EMBL" id="JAHLFS010000063">
    <property type="protein sequence ID" value="MBU3852082.1"/>
    <property type="molecule type" value="Genomic_DNA"/>
</dbReference>
<keyword evidence="2" id="KW-0240">DNA-directed RNA polymerase</keyword>
<dbReference type="Pfam" id="PF11772">
    <property type="entry name" value="EpuA"/>
    <property type="match status" value="1"/>
</dbReference>
<keyword evidence="1" id="KW-0812">Transmembrane</keyword>
<accession>A0A948TKS2</accession>
<reference evidence="2" key="2">
    <citation type="submission" date="2021-04" db="EMBL/GenBank/DDBJ databases">
        <authorList>
            <person name="Gilroy R."/>
        </authorList>
    </citation>
    <scope>NUCLEOTIDE SEQUENCE</scope>
    <source>
        <strain evidence="2">F6-6636</strain>
    </source>
</reference>
<proteinExistence type="predicted"/>
<keyword evidence="1" id="KW-1133">Transmembrane helix</keyword>